<reference evidence="4" key="2">
    <citation type="submission" date="2017-05" db="UniProtKB">
        <authorList>
            <consortium name="EnsemblMetazoa"/>
        </authorList>
    </citation>
    <scope>IDENTIFICATION</scope>
</reference>
<dbReference type="PANTHER" id="PTHR47157">
    <property type="entry name" value="CHROMODOMAIN-HELICASE-DNA-BINDING PROTEIN 1-LIKE"/>
    <property type="match status" value="1"/>
</dbReference>
<dbReference type="InterPro" id="IPR031053">
    <property type="entry name" value="ALC1"/>
</dbReference>
<dbReference type="STRING" id="400682.A0A1X7ULJ4"/>
<dbReference type="GO" id="GO:0005524">
    <property type="term" value="F:ATP binding"/>
    <property type="evidence" value="ECO:0007669"/>
    <property type="project" value="UniProtKB-KW"/>
</dbReference>
<dbReference type="Pfam" id="PF00176">
    <property type="entry name" value="SNF2-rel_dom"/>
    <property type="match status" value="1"/>
</dbReference>
<name>A0A1X7ULJ4_AMPQE</name>
<protein>
    <recommendedName>
        <fullName evidence="3">SNF2 N-terminal domain-containing protein</fullName>
    </recommendedName>
</protein>
<evidence type="ECO:0000256" key="2">
    <source>
        <dbReference type="ARBA" id="ARBA00022840"/>
    </source>
</evidence>
<dbReference type="Proteomes" id="UP000007879">
    <property type="component" value="Unassembled WGS sequence"/>
</dbReference>
<dbReference type="AlphaFoldDB" id="A0A1X7ULJ4"/>
<dbReference type="InParanoid" id="A0A1X7ULJ4"/>
<dbReference type="OrthoDB" id="8902916at2759"/>
<keyword evidence="1" id="KW-0547">Nucleotide-binding</keyword>
<dbReference type="SUPFAM" id="SSF52540">
    <property type="entry name" value="P-loop containing nucleoside triphosphate hydrolases"/>
    <property type="match status" value="1"/>
</dbReference>
<keyword evidence="2" id="KW-0067">ATP-binding</keyword>
<dbReference type="GO" id="GO:0006338">
    <property type="term" value="P:chromatin remodeling"/>
    <property type="evidence" value="ECO:0007669"/>
    <property type="project" value="InterPro"/>
</dbReference>
<evidence type="ECO:0000313" key="5">
    <source>
        <dbReference type="Proteomes" id="UP000007879"/>
    </source>
</evidence>
<evidence type="ECO:0000256" key="1">
    <source>
        <dbReference type="ARBA" id="ARBA00022741"/>
    </source>
</evidence>
<evidence type="ECO:0000259" key="3">
    <source>
        <dbReference type="Pfam" id="PF00176"/>
    </source>
</evidence>
<dbReference type="PANTHER" id="PTHR47157:SF1">
    <property type="entry name" value="CHROMODOMAIN-HELICASE-DNA-BINDING PROTEIN 1-LIKE"/>
    <property type="match status" value="1"/>
</dbReference>
<proteinExistence type="predicted"/>
<sequence length="179" mass="20393">MDHILRQLNKLTKTKTIARHFSISQEYCQELGLKNVALRSHQLEGLKWLSECHERGQHGCILGDEMGLGKTLQSIALLLYLRDASSSPSPPFIVICPLSVVSGWEKELQRASPQLRVLNFCGDKETRGSKQEEILLHCYKSGAMIDPPFDILLVHYEIVLLLWIKRGFTLLLNNIHKFS</sequence>
<dbReference type="GO" id="GO:0006281">
    <property type="term" value="P:DNA repair"/>
    <property type="evidence" value="ECO:0007669"/>
    <property type="project" value="InterPro"/>
</dbReference>
<keyword evidence="5" id="KW-1185">Reference proteome</keyword>
<dbReference type="eggNOG" id="KOG0385">
    <property type="taxonomic scope" value="Eukaryota"/>
</dbReference>
<gene>
    <name evidence="4" type="primary">105313189</name>
</gene>
<accession>A0A1X7ULJ4</accession>
<dbReference type="InterPro" id="IPR000330">
    <property type="entry name" value="SNF2_N"/>
</dbReference>
<dbReference type="EnsemblMetazoa" id="Aqu2.1.28623_001">
    <property type="protein sequence ID" value="Aqu2.1.28623_001"/>
    <property type="gene ID" value="Aqu2.1.28623"/>
</dbReference>
<reference evidence="5" key="1">
    <citation type="journal article" date="2010" name="Nature">
        <title>The Amphimedon queenslandica genome and the evolution of animal complexity.</title>
        <authorList>
            <person name="Srivastava M."/>
            <person name="Simakov O."/>
            <person name="Chapman J."/>
            <person name="Fahey B."/>
            <person name="Gauthier M.E."/>
            <person name="Mitros T."/>
            <person name="Richards G.S."/>
            <person name="Conaco C."/>
            <person name="Dacre M."/>
            <person name="Hellsten U."/>
            <person name="Larroux C."/>
            <person name="Putnam N.H."/>
            <person name="Stanke M."/>
            <person name="Adamska M."/>
            <person name="Darling A."/>
            <person name="Degnan S.M."/>
            <person name="Oakley T.H."/>
            <person name="Plachetzki D.C."/>
            <person name="Zhai Y."/>
            <person name="Adamski M."/>
            <person name="Calcino A."/>
            <person name="Cummins S.F."/>
            <person name="Goodstein D.M."/>
            <person name="Harris C."/>
            <person name="Jackson D.J."/>
            <person name="Leys S.P."/>
            <person name="Shu S."/>
            <person name="Woodcroft B.J."/>
            <person name="Vervoort M."/>
            <person name="Kosik K.S."/>
            <person name="Manning G."/>
            <person name="Degnan B.M."/>
            <person name="Rokhsar D.S."/>
        </authorList>
    </citation>
    <scope>NUCLEOTIDE SEQUENCE [LARGE SCALE GENOMIC DNA]</scope>
</reference>
<dbReference type="Gene3D" id="3.40.50.10810">
    <property type="entry name" value="Tandem AAA-ATPase domain"/>
    <property type="match status" value="1"/>
</dbReference>
<dbReference type="GO" id="GO:0003678">
    <property type="term" value="F:DNA helicase activity"/>
    <property type="evidence" value="ECO:0007669"/>
    <property type="project" value="InterPro"/>
</dbReference>
<organism evidence="4">
    <name type="scientific">Amphimedon queenslandica</name>
    <name type="common">Sponge</name>
    <dbReference type="NCBI Taxonomy" id="400682"/>
    <lineage>
        <taxon>Eukaryota</taxon>
        <taxon>Metazoa</taxon>
        <taxon>Porifera</taxon>
        <taxon>Demospongiae</taxon>
        <taxon>Heteroscleromorpha</taxon>
        <taxon>Haplosclerida</taxon>
        <taxon>Niphatidae</taxon>
        <taxon>Amphimedon</taxon>
    </lineage>
</organism>
<dbReference type="EnsemblMetazoa" id="XM_019997963.1">
    <property type="protein sequence ID" value="XP_019853522.1"/>
    <property type="gene ID" value="LOC105313189"/>
</dbReference>
<feature type="domain" description="SNF2 N-terminal" evidence="3">
    <location>
        <begin position="41"/>
        <end position="158"/>
    </location>
</feature>
<dbReference type="InterPro" id="IPR027417">
    <property type="entry name" value="P-loop_NTPase"/>
</dbReference>
<evidence type="ECO:0000313" key="4">
    <source>
        <dbReference type="EnsemblMetazoa" id="Aqu2.1.28623_001"/>
    </source>
</evidence>
<dbReference type="KEGG" id="aqu:105313189"/>
<dbReference type="InterPro" id="IPR038718">
    <property type="entry name" value="SNF2-like_sf"/>
</dbReference>